<dbReference type="Proteomes" id="UP001295444">
    <property type="component" value="Chromosome 10"/>
</dbReference>
<accession>A0AAD1TCI7</accession>
<evidence type="ECO:0000313" key="2">
    <source>
        <dbReference type="EMBL" id="CAH2320480.1"/>
    </source>
</evidence>
<protein>
    <submittedName>
        <fullName evidence="2">Uncharacterized protein</fullName>
    </submittedName>
</protein>
<proteinExistence type="predicted"/>
<dbReference type="EMBL" id="OW240921">
    <property type="protein sequence ID" value="CAH2320480.1"/>
    <property type="molecule type" value="Genomic_DNA"/>
</dbReference>
<name>A0AAD1TCI7_PELCU</name>
<gene>
    <name evidence="2" type="ORF">PECUL_23A019744</name>
</gene>
<evidence type="ECO:0000256" key="1">
    <source>
        <dbReference type="SAM" id="MobiDB-lite"/>
    </source>
</evidence>
<feature type="compositionally biased region" description="Basic and acidic residues" evidence="1">
    <location>
        <begin position="222"/>
        <end position="237"/>
    </location>
</feature>
<feature type="compositionally biased region" description="Basic and acidic residues" evidence="1">
    <location>
        <begin position="99"/>
        <end position="142"/>
    </location>
</feature>
<dbReference type="AlphaFoldDB" id="A0AAD1TCI7"/>
<evidence type="ECO:0000313" key="3">
    <source>
        <dbReference type="Proteomes" id="UP001295444"/>
    </source>
</evidence>
<feature type="region of interest" description="Disordered" evidence="1">
    <location>
        <begin position="61"/>
        <end position="142"/>
    </location>
</feature>
<feature type="region of interest" description="Disordered" evidence="1">
    <location>
        <begin position="215"/>
        <end position="237"/>
    </location>
</feature>
<reference evidence="2" key="1">
    <citation type="submission" date="2022-03" db="EMBL/GenBank/DDBJ databases">
        <authorList>
            <person name="Alioto T."/>
            <person name="Alioto T."/>
            <person name="Gomez Garrido J."/>
        </authorList>
    </citation>
    <scope>NUCLEOTIDE SEQUENCE</scope>
</reference>
<sequence length="237" mass="29238">MGILVEQKSQVLHQLDISIKELQSRLEPFKNMDELNEIIDIMIKKIKSIENTVIENKKRKLQRDQEDYKNGQIRPPRKNNNQRSRNEKFFSPRQNKRYNSFDKKEHFYPGPFKRPDRGGKPWPKQEVRNPTRQYQKEQEDWIEVKSRRSRQYSRKDENDKSFTRWTPKTNDAIVTSNRFEHLKNHQEQDVFLGERPLEAREKRKTYTPLKRLREREEEEIEIREKEKKRRNENFWRK</sequence>
<organism evidence="2 3">
    <name type="scientific">Pelobates cultripes</name>
    <name type="common">Western spadefoot toad</name>
    <dbReference type="NCBI Taxonomy" id="61616"/>
    <lineage>
        <taxon>Eukaryota</taxon>
        <taxon>Metazoa</taxon>
        <taxon>Chordata</taxon>
        <taxon>Craniata</taxon>
        <taxon>Vertebrata</taxon>
        <taxon>Euteleostomi</taxon>
        <taxon>Amphibia</taxon>
        <taxon>Batrachia</taxon>
        <taxon>Anura</taxon>
        <taxon>Pelobatoidea</taxon>
        <taxon>Pelobatidae</taxon>
        <taxon>Pelobates</taxon>
    </lineage>
</organism>
<keyword evidence="3" id="KW-1185">Reference proteome</keyword>